<evidence type="ECO:0000313" key="4">
    <source>
        <dbReference type="Proteomes" id="UP000188318"/>
    </source>
</evidence>
<reference evidence="4" key="1">
    <citation type="journal article" date="2017" name="Genome Biol.">
        <title>Comparative genomics reveals high biological diversity and specific adaptations in the industrially and medically important fungal genus Aspergillus.</title>
        <authorList>
            <person name="de Vries R.P."/>
            <person name="Riley R."/>
            <person name="Wiebenga A."/>
            <person name="Aguilar-Osorio G."/>
            <person name="Amillis S."/>
            <person name="Uchima C.A."/>
            <person name="Anderluh G."/>
            <person name="Asadollahi M."/>
            <person name="Askin M."/>
            <person name="Barry K."/>
            <person name="Battaglia E."/>
            <person name="Bayram O."/>
            <person name="Benocci T."/>
            <person name="Braus-Stromeyer S.A."/>
            <person name="Caldana C."/>
            <person name="Canovas D."/>
            <person name="Cerqueira G.C."/>
            <person name="Chen F."/>
            <person name="Chen W."/>
            <person name="Choi C."/>
            <person name="Clum A."/>
            <person name="Dos Santos R.A."/>
            <person name="Damasio A.R."/>
            <person name="Diallinas G."/>
            <person name="Emri T."/>
            <person name="Fekete E."/>
            <person name="Flipphi M."/>
            <person name="Freyberg S."/>
            <person name="Gallo A."/>
            <person name="Gournas C."/>
            <person name="Habgood R."/>
            <person name="Hainaut M."/>
            <person name="Harispe M.L."/>
            <person name="Henrissat B."/>
            <person name="Hilden K.S."/>
            <person name="Hope R."/>
            <person name="Hossain A."/>
            <person name="Karabika E."/>
            <person name="Karaffa L."/>
            <person name="Karanyi Z."/>
            <person name="Krasevec N."/>
            <person name="Kuo A."/>
            <person name="Kusch H."/>
            <person name="LaButti K."/>
            <person name="Lagendijk E.L."/>
            <person name="Lapidus A."/>
            <person name="Levasseur A."/>
            <person name="Lindquist E."/>
            <person name="Lipzen A."/>
            <person name="Logrieco A.F."/>
            <person name="MacCabe A."/>
            <person name="Maekelae M.R."/>
            <person name="Malavazi I."/>
            <person name="Melin P."/>
            <person name="Meyer V."/>
            <person name="Mielnichuk N."/>
            <person name="Miskei M."/>
            <person name="Molnar A.P."/>
            <person name="Mule G."/>
            <person name="Ngan C.Y."/>
            <person name="Orejas M."/>
            <person name="Orosz E."/>
            <person name="Ouedraogo J.P."/>
            <person name="Overkamp K.M."/>
            <person name="Park H.-S."/>
            <person name="Perrone G."/>
            <person name="Piumi F."/>
            <person name="Punt P.J."/>
            <person name="Ram A.F."/>
            <person name="Ramon A."/>
            <person name="Rauscher S."/>
            <person name="Record E."/>
            <person name="Riano-Pachon D.M."/>
            <person name="Robert V."/>
            <person name="Roehrig J."/>
            <person name="Ruller R."/>
            <person name="Salamov A."/>
            <person name="Salih N.S."/>
            <person name="Samson R.A."/>
            <person name="Sandor E."/>
            <person name="Sanguinetti M."/>
            <person name="Schuetze T."/>
            <person name="Sepcic K."/>
            <person name="Shelest E."/>
            <person name="Sherlock G."/>
            <person name="Sophianopoulou V."/>
            <person name="Squina F.M."/>
            <person name="Sun H."/>
            <person name="Susca A."/>
            <person name="Todd R.B."/>
            <person name="Tsang A."/>
            <person name="Unkles S.E."/>
            <person name="van de Wiele N."/>
            <person name="van Rossen-Uffink D."/>
            <person name="Oliveira J.V."/>
            <person name="Vesth T.C."/>
            <person name="Visser J."/>
            <person name="Yu J.-H."/>
            <person name="Zhou M."/>
            <person name="Andersen M.R."/>
            <person name="Archer D.B."/>
            <person name="Baker S.E."/>
            <person name="Benoit I."/>
            <person name="Brakhage A.A."/>
            <person name="Braus G.H."/>
            <person name="Fischer R."/>
            <person name="Frisvad J.C."/>
            <person name="Goldman G.H."/>
            <person name="Houbraken J."/>
            <person name="Oakley B."/>
            <person name="Pocsi I."/>
            <person name="Scazzocchio C."/>
            <person name="Seiboth B."/>
            <person name="vanKuyk P.A."/>
            <person name="Wortman J."/>
            <person name="Dyer P.S."/>
            <person name="Grigoriev I.V."/>
        </authorList>
    </citation>
    <scope>NUCLEOTIDE SEQUENCE [LARGE SCALE GENOMIC DNA]</scope>
    <source>
        <strain evidence="4">ITEM 5010</strain>
    </source>
</reference>
<dbReference type="Proteomes" id="UP000188318">
    <property type="component" value="Unassembled WGS sequence"/>
</dbReference>
<protein>
    <submittedName>
        <fullName evidence="3">Uncharacterized protein</fullName>
    </submittedName>
</protein>
<dbReference type="VEuPathDB" id="FungiDB:ASPCADRAFT_509876"/>
<feature type="signal peptide" evidence="2">
    <location>
        <begin position="1"/>
        <end position="19"/>
    </location>
</feature>
<accession>A0A1R3RBU5</accession>
<dbReference type="OrthoDB" id="10602092at2759"/>
<feature type="chain" id="PRO_5013226800" evidence="2">
    <location>
        <begin position="20"/>
        <end position="154"/>
    </location>
</feature>
<dbReference type="AlphaFoldDB" id="A0A1R3RBU5"/>
<organism evidence="3 4">
    <name type="scientific">Aspergillus carbonarius (strain ITEM 5010)</name>
    <dbReference type="NCBI Taxonomy" id="602072"/>
    <lineage>
        <taxon>Eukaryota</taxon>
        <taxon>Fungi</taxon>
        <taxon>Dikarya</taxon>
        <taxon>Ascomycota</taxon>
        <taxon>Pezizomycotina</taxon>
        <taxon>Eurotiomycetes</taxon>
        <taxon>Eurotiomycetidae</taxon>
        <taxon>Eurotiales</taxon>
        <taxon>Aspergillaceae</taxon>
        <taxon>Aspergillus</taxon>
        <taxon>Aspergillus subgen. Circumdati</taxon>
    </lineage>
</organism>
<name>A0A1R3RBU5_ASPC5</name>
<keyword evidence="4" id="KW-1185">Reference proteome</keyword>
<proteinExistence type="predicted"/>
<evidence type="ECO:0000256" key="2">
    <source>
        <dbReference type="SAM" id="SignalP"/>
    </source>
</evidence>
<evidence type="ECO:0000313" key="3">
    <source>
        <dbReference type="EMBL" id="OOF91950.1"/>
    </source>
</evidence>
<gene>
    <name evidence="3" type="ORF">ASPCADRAFT_509876</name>
</gene>
<evidence type="ECO:0000256" key="1">
    <source>
        <dbReference type="SAM" id="MobiDB-lite"/>
    </source>
</evidence>
<feature type="region of interest" description="Disordered" evidence="1">
    <location>
        <begin position="38"/>
        <end position="154"/>
    </location>
</feature>
<dbReference type="EMBL" id="KV907509">
    <property type="protein sequence ID" value="OOF91950.1"/>
    <property type="molecule type" value="Genomic_DNA"/>
</dbReference>
<keyword evidence="2" id="KW-0732">Signal</keyword>
<sequence>MKPTHTLAFLALCAGLSLAAPAEPGAASNQHLDVHGVHGRDGISASGDVKAHVGRRKVAGADSNEDLAVDGDAASTSGDTNTRRNDIDDTIGDIGGHIVHTRDDISGSGEADASLSGGHLVGRQSASAEDDEDVDVHGVHSRSHVSGSADVDAH</sequence>